<keyword evidence="5 8" id="KW-0503">Monooxygenase</keyword>
<proteinExistence type="predicted"/>
<evidence type="ECO:0000256" key="1">
    <source>
        <dbReference type="ARBA" id="ARBA00001974"/>
    </source>
</evidence>
<feature type="transmembrane region" description="Helical" evidence="6">
    <location>
        <begin position="12"/>
        <end position="31"/>
    </location>
</feature>
<evidence type="ECO:0000256" key="6">
    <source>
        <dbReference type="SAM" id="Phobius"/>
    </source>
</evidence>
<name>A0A120CWW8_HYPSL</name>
<dbReference type="PATRIC" id="fig|121290.4.peg.3219"/>
<dbReference type="SUPFAM" id="SSF51905">
    <property type="entry name" value="FAD/NAD(P)-binding domain"/>
    <property type="match status" value="1"/>
</dbReference>
<dbReference type="Proteomes" id="UP000059074">
    <property type="component" value="Unassembled WGS sequence"/>
</dbReference>
<keyword evidence="4" id="KW-0560">Oxidoreductase</keyword>
<accession>A0A120CWW8</accession>
<dbReference type="InterPro" id="IPR036188">
    <property type="entry name" value="FAD/NAD-bd_sf"/>
</dbReference>
<dbReference type="OrthoDB" id="4230779at2"/>
<dbReference type="PRINTS" id="PR00420">
    <property type="entry name" value="RNGMNOXGNASE"/>
</dbReference>
<dbReference type="InterPro" id="IPR002938">
    <property type="entry name" value="FAD-bd"/>
</dbReference>
<reference evidence="8 9" key="1">
    <citation type="submission" date="2015-10" db="EMBL/GenBank/DDBJ databases">
        <title>Transcriptomic analysis of a linuron degrading triple-species bacterial consortium.</title>
        <authorList>
            <person name="Albers P."/>
        </authorList>
    </citation>
    <scope>NUCLEOTIDE SEQUENCE [LARGE SCALE GENOMIC DNA]</scope>
    <source>
        <strain evidence="8 9">WDL6</strain>
    </source>
</reference>
<protein>
    <submittedName>
        <fullName evidence="8">Monooxygenase, FAD-binding</fullName>
    </submittedName>
</protein>
<comment type="caution">
    <text evidence="8">The sequence shown here is derived from an EMBL/GenBank/DDBJ whole genome shotgun (WGS) entry which is preliminary data.</text>
</comment>
<feature type="domain" description="FAD-binding" evidence="7">
    <location>
        <begin position="13"/>
        <end position="356"/>
    </location>
</feature>
<evidence type="ECO:0000313" key="8">
    <source>
        <dbReference type="EMBL" id="KWT70048.1"/>
    </source>
</evidence>
<comment type="cofactor">
    <cofactor evidence="1">
        <name>FAD</name>
        <dbReference type="ChEBI" id="CHEBI:57692"/>
    </cofactor>
</comment>
<evidence type="ECO:0000256" key="3">
    <source>
        <dbReference type="ARBA" id="ARBA00022827"/>
    </source>
</evidence>
<keyword evidence="6" id="KW-0812">Transmembrane</keyword>
<keyword evidence="9" id="KW-1185">Reference proteome</keyword>
<gene>
    <name evidence="8" type="ORF">APY04_1257</name>
</gene>
<dbReference type="Pfam" id="PF01494">
    <property type="entry name" value="FAD_binding_3"/>
    <property type="match status" value="1"/>
</dbReference>
<dbReference type="PANTHER" id="PTHR13789">
    <property type="entry name" value="MONOOXYGENASE"/>
    <property type="match status" value="1"/>
</dbReference>
<keyword evidence="6" id="KW-1133">Transmembrane helix</keyword>
<dbReference type="PANTHER" id="PTHR13789:SF318">
    <property type="entry name" value="GERANYLGERANYL DIPHOSPHATE REDUCTASE"/>
    <property type="match status" value="1"/>
</dbReference>
<organism evidence="8 9">
    <name type="scientific">Hyphomicrobium sulfonivorans</name>
    <dbReference type="NCBI Taxonomy" id="121290"/>
    <lineage>
        <taxon>Bacteria</taxon>
        <taxon>Pseudomonadati</taxon>
        <taxon>Pseudomonadota</taxon>
        <taxon>Alphaproteobacteria</taxon>
        <taxon>Hyphomicrobiales</taxon>
        <taxon>Hyphomicrobiaceae</taxon>
        <taxon>Hyphomicrobium</taxon>
    </lineage>
</organism>
<keyword evidence="3" id="KW-0274">FAD</keyword>
<dbReference type="GO" id="GO:0004497">
    <property type="term" value="F:monooxygenase activity"/>
    <property type="evidence" value="ECO:0007669"/>
    <property type="project" value="UniProtKB-KW"/>
</dbReference>
<dbReference type="EMBL" id="LMTR01000040">
    <property type="protein sequence ID" value="KWT70048.1"/>
    <property type="molecule type" value="Genomic_DNA"/>
</dbReference>
<evidence type="ECO:0000256" key="5">
    <source>
        <dbReference type="ARBA" id="ARBA00023033"/>
    </source>
</evidence>
<keyword evidence="6" id="KW-0472">Membrane</keyword>
<dbReference type="GO" id="GO:0071949">
    <property type="term" value="F:FAD binding"/>
    <property type="evidence" value="ECO:0007669"/>
    <property type="project" value="InterPro"/>
</dbReference>
<evidence type="ECO:0000313" key="9">
    <source>
        <dbReference type="Proteomes" id="UP000059074"/>
    </source>
</evidence>
<keyword evidence="2" id="KW-0285">Flavoprotein</keyword>
<evidence type="ECO:0000259" key="7">
    <source>
        <dbReference type="Pfam" id="PF01494"/>
    </source>
</evidence>
<dbReference type="AlphaFoldDB" id="A0A120CWW8"/>
<evidence type="ECO:0000256" key="2">
    <source>
        <dbReference type="ARBA" id="ARBA00022630"/>
    </source>
</evidence>
<evidence type="ECO:0000256" key="4">
    <source>
        <dbReference type="ARBA" id="ARBA00023002"/>
    </source>
</evidence>
<sequence>MTDPAASPIANAPALILGGGIAGLASALALARQGIASHILEKRANYSEEGAGIQIGPNGTRILQQLGVAERLQPLVGTPEALSVRDGRSGAQLALLPLGDWIAQRHGAPYWTAHRRDLHSALLAAAEAEPRITITLGDTAASITSDDAGVSVATTAGRSVSGFALIAADGIGSTVRASLFNGAQPTPYGKSAARSVIPIAAAPEQLRRQIVTIWLLPDAHVVHYPVSGGQELAMVVVLDDAHLSDSWNEPVPAGEIEQALSASAPALRKLITQAHDWKRWTLRTLPVPTQLAIDNVALAGDAAHPMLPFFAQGGVMALEDAAVLAATLGSKQGTTGGLLADYASKRRARVARVVAASQRNGRIYHLDGAVALARNAVLRVTPPQHLMRQYDWLYGWRAT</sequence>
<dbReference type="InterPro" id="IPR050493">
    <property type="entry name" value="FAD-dep_Monooxygenase_BioMet"/>
</dbReference>
<dbReference type="Gene3D" id="3.50.50.60">
    <property type="entry name" value="FAD/NAD(P)-binding domain"/>
    <property type="match status" value="1"/>
</dbReference>
<dbReference type="STRING" id="121290.APY04_1257"/>
<dbReference type="RefSeq" id="WP_068460713.1">
    <property type="nucleotide sequence ID" value="NZ_LMTR01000040.1"/>
</dbReference>
<dbReference type="SUPFAM" id="SSF54373">
    <property type="entry name" value="FAD-linked reductases, C-terminal domain"/>
    <property type="match status" value="1"/>
</dbReference>